<dbReference type="Proteomes" id="UP000256690">
    <property type="component" value="Unassembled WGS sequence"/>
</dbReference>
<feature type="region of interest" description="Disordered" evidence="1">
    <location>
        <begin position="1"/>
        <end position="89"/>
    </location>
</feature>
<accession>A0A3D8S4V7</accession>
<gene>
    <name evidence="3" type="ORF">DSM5745_04876</name>
</gene>
<dbReference type="PANTHER" id="PTHR31184:SF2">
    <property type="entry name" value="HUNTINGTIN-INTERACTING PROTEIN K"/>
    <property type="match status" value="1"/>
</dbReference>
<keyword evidence="4" id="KW-1185">Reference proteome</keyword>
<comment type="caution">
    <text evidence="3">The sequence shown here is derived from an EMBL/GenBank/DDBJ whole genome shotgun (WGS) entry which is preliminary data.</text>
</comment>
<feature type="compositionally biased region" description="Low complexity" evidence="1">
    <location>
        <begin position="1"/>
        <end position="12"/>
    </location>
</feature>
<proteinExistence type="predicted"/>
<dbReference type="GO" id="GO:0043066">
    <property type="term" value="P:negative regulation of apoptotic process"/>
    <property type="evidence" value="ECO:0007669"/>
    <property type="project" value="TreeGrafter"/>
</dbReference>
<dbReference type="EMBL" id="PVWQ01000005">
    <property type="protein sequence ID" value="RDW81319.1"/>
    <property type="molecule type" value="Genomic_DNA"/>
</dbReference>
<dbReference type="InterPro" id="IPR038922">
    <property type="entry name" value="HYPK_UBA"/>
</dbReference>
<protein>
    <recommendedName>
        <fullName evidence="2">Nascent polypeptide-associated complex subunit alpha-like UBA domain-containing protein</fullName>
    </recommendedName>
</protein>
<evidence type="ECO:0000313" key="3">
    <source>
        <dbReference type="EMBL" id="RDW81319.1"/>
    </source>
</evidence>
<evidence type="ECO:0000256" key="1">
    <source>
        <dbReference type="SAM" id="MobiDB-lite"/>
    </source>
</evidence>
<organism evidence="3 4">
    <name type="scientific">Aspergillus mulundensis</name>
    <dbReference type="NCBI Taxonomy" id="1810919"/>
    <lineage>
        <taxon>Eukaryota</taxon>
        <taxon>Fungi</taxon>
        <taxon>Dikarya</taxon>
        <taxon>Ascomycota</taxon>
        <taxon>Pezizomycotina</taxon>
        <taxon>Eurotiomycetes</taxon>
        <taxon>Eurotiomycetidae</taxon>
        <taxon>Eurotiales</taxon>
        <taxon>Aspergillaceae</taxon>
        <taxon>Aspergillus</taxon>
        <taxon>Aspergillus subgen. Nidulantes</taxon>
    </lineage>
</organism>
<dbReference type="PANTHER" id="PTHR31184">
    <property type="entry name" value="HUNTINGTIN-INTERACTING PROTEIN K FAMILY MEMBER"/>
    <property type="match status" value="1"/>
</dbReference>
<feature type="compositionally biased region" description="Polar residues" evidence="1">
    <location>
        <begin position="35"/>
        <end position="55"/>
    </location>
</feature>
<dbReference type="GeneID" id="38115246"/>
<dbReference type="InterPro" id="IPR044034">
    <property type="entry name" value="NAC-like_UBA"/>
</dbReference>
<dbReference type="InterPro" id="IPR052617">
    <property type="entry name" value="Huntingtin-int_K"/>
</dbReference>
<sequence>MSDPIPSATTSSDPPPPSSSAAAEDRKAAAALSSLNTTEIASTTPPGSKLPSSADQEALGKAMGRLEMAAGGGKGKGATTAAKGGGASVGKAAEGKKKAVAAVKVSAEDVGLLVSELDLSKIKATELLKANEGDAKKALRAFIRPASAASVASA</sequence>
<dbReference type="RefSeq" id="XP_026604372.1">
    <property type="nucleotide sequence ID" value="XM_026746892.1"/>
</dbReference>
<dbReference type="OrthoDB" id="285219at2759"/>
<feature type="domain" description="Nascent polypeptide-associated complex subunit alpha-like UBA" evidence="2">
    <location>
        <begin position="103"/>
        <end position="143"/>
    </location>
</feature>
<dbReference type="Pfam" id="PF19026">
    <property type="entry name" value="UBA_HYPK"/>
    <property type="match status" value="1"/>
</dbReference>
<dbReference type="AlphaFoldDB" id="A0A3D8S4V7"/>
<dbReference type="STRING" id="1810919.A0A3D8S4V7"/>
<evidence type="ECO:0000259" key="2">
    <source>
        <dbReference type="Pfam" id="PF19026"/>
    </source>
</evidence>
<dbReference type="CDD" id="cd14361">
    <property type="entry name" value="UBA_HYPK"/>
    <property type="match status" value="1"/>
</dbReference>
<evidence type="ECO:0000313" key="4">
    <source>
        <dbReference type="Proteomes" id="UP000256690"/>
    </source>
</evidence>
<dbReference type="GO" id="GO:0050821">
    <property type="term" value="P:protein stabilization"/>
    <property type="evidence" value="ECO:0007669"/>
    <property type="project" value="TreeGrafter"/>
</dbReference>
<name>A0A3D8S4V7_9EURO</name>
<reference evidence="3 4" key="1">
    <citation type="journal article" date="2018" name="IMA Fungus">
        <title>IMA Genome-F 9: Draft genome sequence of Annulohypoxylon stygium, Aspergillus mulundensis, Berkeleyomyces basicola (syn. Thielaviopsis basicola), Ceratocystis smalleyi, two Cercospora beticola strains, Coleophoma cylindrospora, Fusarium fracticaudum, Phialophora cf. hyalina, and Morchella septimelata.</title>
        <authorList>
            <person name="Wingfield B.D."/>
            <person name="Bills G.F."/>
            <person name="Dong Y."/>
            <person name="Huang W."/>
            <person name="Nel W.J."/>
            <person name="Swalarsk-Parry B.S."/>
            <person name="Vaghefi N."/>
            <person name="Wilken P.M."/>
            <person name="An Z."/>
            <person name="de Beer Z.W."/>
            <person name="De Vos L."/>
            <person name="Chen L."/>
            <person name="Duong T.A."/>
            <person name="Gao Y."/>
            <person name="Hammerbacher A."/>
            <person name="Kikkert J.R."/>
            <person name="Li Y."/>
            <person name="Li H."/>
            <person name="Li K."/>
            <person name="Li Q."/>
            <person name="Liu X."/>
            <person name="Ma X."/>
            <person name="Naidoo K."/>
            <person name="Pethybridge S.J."/>
            <person name="Sun J."/>
            <person name="Steenkamp E.T."/>
            <person name="van der Nest M.A."/>
            <person name="van Wyk S."/>
            <person name="Wingfield M.J."/>
            <person name="Xiong C."/>
            <person name="Yue Q."/>
            <person name="Zhang X."/>
        </authorList>
    </citation>
    <scope>NUCLEOTIDE SEQUENCE [LARGE SCALE GENOMIC DNA]</scope>
    <source>
        <strain evidence="3 4">DSM 5745</strain>
    </source>
</reference>